<feature type="transmembrane region" description="Helical" evidence="7">
    <location>
        <begin position="135"/>
        <end position="158"/>
    </location>
</feature>
<proteinExistence type="inferred from homology"/>
<dbReference type="Proteomes" id="UP000001964">
    <property type="component" value="Chromosome"/>
</dbReference>
<dbReference type="InterPro" id="IPR011066">
    <property type="entry name" value="MscS_channel_C_sf"/>
</dbReference>
<feature type="transmembrane region" description="Helical" evidence="7">
    <location>
        <begin position="104"/>
        <end position="123"/>
    </location>
</feature>
<dbReference type="OrthoDB" id="9799209at2"/>
<feature type="domain" description="Mechanosensitive ion channel MscS" evidence="8">
    <location>
        <begin position="146"/>
        <end position="212"/>
    </location>
</feature>
<dbReference type="SUPFAM" id="SSF82689">
    <property type="entry name" value="Mechanosensitive channel protein MscS (YggB), C-terminal domain"/>
    <property type="match status" value="1"/>
</dbReference>
<dbReference type="Pfam" id="PF21082">
    <property type="entry name" value="MS_channel_3rd"/>
    <property type="match status" value="1"/>
</dbReference>
<dbReference type="STRING" id="394221.Mmar10_2646"/>
<keyword evidence="3" id="KW-1003">Cell membrane</keyword>
<evidence type="ECO:0000313" key="11">
    <source>
        <dbReference type="EMBL" id="ABI66932.1"/>
    </source>
</evidence>
<dbReference type="Pfam" id="PF21088">
    <property type="entry name" value="MS_channel_1st"/>
    <property type="match status" value="1"/>
</dbReference>
<evidence type="ECO:0000256" key="3">
    <source>
        <dbReference type="ARBA" id="ARBA00022475"/>
    </source>
</evidence>
<protein>
    <submittedName>
        <fullName evidence="11">MscS Mechanosensitive ion channel</fullName>
    </submittedName>
</protein>
<evidence type="ECO:0000256" key="5">
    <source>
        <dbReference type="ARBA" id="ARBA00022989"/>
    </source>
</evidence>
<dbReference type="HOGENOM" id="CLU_037945_4_2_5"/>
<accession>Q0ALB1</accession>
<dbReference type="GO" id="GO:0008381">
    <property type="term" value="F:mechanosensitive monoatomic ion channel activity"/>
    <property type="evidence" value="ECO:0007669"/>
    <property type="project" value="UniProtKB-ARBA"/>
</dbReference>
<evidence type="ECO:0000259" key="9">
    <source>
        <dbReference type="Pfam" id="PF21082"/>
    </source>
</evidence>
<feature type="domain" description="Mechanosensitive ion channel MscS C-terminal" evidence="9">
    <location>
        <begin position="220"/>
        <end position="304"/>
    </location>
</feature>
<reference evidence="11 12" key="1">
    <citation type="submission" date="2006-08" db="EMBL/GenBank/DDBJ databases">
        <title>Complete sequence of Maricaulis maris MCS10.</title>
        <authorList>
            <consortium name="US DOE Joint Genome Institute"/>
            <person name="Copeland A."/>
            <person name="Lucas S."/>
            <person name="Lapidus A."/>
            <person name="Barry K."/>
            <person name="Detter J.C."/>
            <person name="Glavina del Rio T."/>
            <person name="Hammon N."/>
            <person name="Israni S."/>
            <person name="Dalin E."/>
            <person name="Tice H."/>
            <person name="Pitluck S."/>
            <person name="Saunders E."/>
            <person name="Brettin T."/>
            <person name="Bruce D."/>
            <person name="Han C."/>
            <person name="Tapia R."/>
            <person name="Gilna P."/>
            <person name="Schmutz J."/>
            <person name="Larimer F."/>
            <person name="Land M."/>
            <person name="Hauser L."/>
            <person name="Kyrpides N."/>
            <person name="Mikhailova N."/>
            <person name="Viollier P."/>
            <person name="Stephens C."/>
            <person name="Richardson P."/>
        </authorList>
    </citation>
    <scope>NUCLEOTIDE SEQUENCE [LARGE SCALE GENOMIC DNA]</scope>
    <source>
        <strain evidence="11 12">MCS10</strain>
    </source>
</reference>
<comment type="subcellular location">
    <subcellularLocation>
        <location evidence="1">Cell membrane</location>
        <topology evidence="1">Multi-pass membrane protein</topology>
    </subcellularLocation>
</comment>
<dbReference type="Gene3D" id="2.30.30.60">
    <property type="match status" value="1"/>
</dbReference>
<dbReference type="InterPro" id="IPR049278">
    <property type="entry name" value="MS_channel_C"/>
</dbReference>
<dbReference type="Gene3D" id="1.10.287.1260">
    <property type="match status" value="1"/>
</dbReference>
<keyword evidence="6 7" id="KW-0472">Membrane</keyword>
<dbReference type="GO" id="GO:0005886">
    <property type="term" value="C:plasma membrane"/>
    <property type="evidence" value="ECO:0007669"/>
    <property type="project" value="UniProtKB-SubCell"/>
</dbReference>
<keyword evidence="12" id="KW-1185">Reference proteome</keyword>
<dbReference type="RefSeq" id="WP_011644576.1">
    <property type="nucleotide sequence ID" value="NC_008347.1"/>
</dbReference>
<dbReference type="Pfam" id="PF00924">
    <property type="entry name" value="MS_channel_2nd"/>
    <property type="match status" value="1"/>
</dbReference>
<evidence type="ECO:0000256" key="2">
    <source>
        <dbReference type="ARBA" id="ARBA00008017"/>
    </source>
</evidence>
<dbReference type="InterPro" id="IPR011014">
    <property type="entry name" value="MscS_channel_TM-2"/>
</dbReference>
<evidence type="ECO:0000259" key="8">
    <source>
        <dbReference type="Pfam" id="PF00924"/>
    </source>
</evidence>
<gene>
    <name evidence="11" type="ordered locus">Mmar10_2646</name>
</gene>
<evidence type="ECO:0000256" key="4">
    <source>
        <dbReference type="ARBA" id="ARBA00022692"/>
    </source>
</evidence>
<dbReference type="InterPro" id="IPR006685">
    <property type="entry name" value="MscS_channel_2nd"/>
</dbReference>
<dbReference type="InterPro" id="IPR023408">
    <property type="entry name" value="MscS_beta-dom_sf"/>
</dbReference>
<organism evidence="11 12">
    <name type="scientific">Maricaulis maris (strain MCS10)</name>
    <name type="common">Caulobacter maris</name>
    <dbReference type="NCBI Taxonomy" id="394221"/>
    <lineage>
        <taxon>Bacteria</taxon>
        <taxon>Pseudomonadati</taxon>
        <taxon>Pseudomonadota</taxon>
        <taxon>Alphaproteobacteria</taxon>
        <taxon>Maricaulales</taxon>
        <taxon>Maricaulaceae</taxon>
        <taxon>Maricaulis</taxon>
    </lineage>
</organism>
<comment type="similarity">
    <text evidence="2">Belongs to the MscS (TC 1.A.23) family.</text>
</comment>
<name>Q0ALB1_MARMM</name>
<feature type="transmembrane region" description="Helical" evidence="7">
    <location>
        <begin position="62"/>
        <end position="83"/>
    </location>
</feature>
<dbReference type="InterPro" id="IPR052702">
    <property type="entry name" value="MscS-like_channel"/>
</dbReference>
<evidence type="ECO:0000259" key="10">
    <source>
        <dbReference type="Pfam" id="PF21088"/>
    </source>
</evidence>
<feature type="domain" description="Mechanosensitive ion channel transmembrane helices 2/3" evidence="10">
    <location>
        <begin position="104"/>
        <end position="144"/>
    </location>
</feature>
<sequence precursor="true">MKTFLLSLIKPNGAWAGILVFATLVAVLAAGMSGHLDAVRTYLDTPMLTFTVGSLAVSAYDVLRGILVLAMVFWTTAIIAALVEGRLAKLTKLRATTRILITKVFQIALYVVAFLVTMDLMGLDLTTLTVFSGALGIGLGFGLQKIASNFISGIILLLERSVEQDDLIELPDGVSGFVRKSSARYTLIETLDGKEILVPNEDLITNRVTNWTLTNTRGRIEISIGVSYGSDLEKAQALILEAAREHPSTIEDPKPQCFLRNFGDSSVDFTLLFWIGDVVKGRWAPQSEVMFTIWRKFRDAGIEIPFPQRDVHIKSSTSVLEG</sequence>
<dbReference type="SUPFAM" id="SSF50182">
    <property type="entry name" value="Sm-like ribonucleoproteins"/>
    <property type="match status" value="1"/>
</dbReference>
<keyword evidence="4 7" id="KW-0812">Transmembrane</keyword>
<dbReference type="PANTHER" id="PTHR30347:SF1">
    <property type="entry name" value="MECHANOSENSITIVE CHANNEL MSCK"/>
    <property type="match status" value="1"/>
</dbReference>
<evidence type="ECO:0000256" key="6">
    <source>
        <dbReference type="ARBA" id="ARBA00023136"/>
    </source>
</evidence>
<dbReference type="eggNOG" id="COG3264">
    <property type="taxonomic scope" value="Bacteria"/>
</dbReference>
<dbReference type="KEGG" id="mmr:Mmar10_2646"/>
<dbReference type="EMBL" id="CP000449">
    <property type="protein sequence ID" value="ABI66932.1"/>
    <property type="molecule type" value="Genomic_DNA"/>
</dbReference>
<dbReference type="InterPro" id="IPR049142">
    <property type="entry name" value="MS_channel_1st"/>
</dbReference>
<dbReference type="InterPro" id="IPR010920">
    <property type="entry name" value="LSM_dom_sf"/>
</dbReference>
<dbReference type="PANTHER" id="PTHR30347">
    <property type="entry name" value="POTASSIUM CHANNEL RELATED"/>
    <property type="match status" value="1"/>
</dbReference>
<keyword evidence="5 7" id="KW-1133">Transmembrane helix</keyword>
<dbReference type="AlphaFoldDB" id="Q0ALB1"/>
<evidence type="ECO:0000313" key="12">
    <source>
        <dbReference type="Proteomes" id="UP000001964"/>
    </source>
</evidence>
<dbReference type="SUPFAM" id="SSF82861">
    <property type="entry name" value="Mechanosensitive channel protein MscS (YggB), transmembrane region"/>
    <property type="match status" value="1"/>
</dbReference>
<evidence type="ECO:0000256" key="7">
    <source>
        <dbReference type="SAM" id="Phobius"/>
    </source>
</evidence>
<evidence type="ECO:0000256" key="1">
    <source>
        <dbReference type="ARBA" id="ARBA00004651"/>
    </source>
</evidence>
<dbReference type="Gene3D" id="3.30.70.100">
    <property type="match status" value="1"/>
</dbReference>